<name>A0ABU2FAI7_9EURY</name>
<feature type="domain" description="YdbS-like PH" evidence="3">
    <location>
        <begin position="92"/>
        <end position="165"/>
    </location>
</feature>
<accession>A0ABU2FAI7</accession>
<evidence type="ECO:0000313" key="4">
    <source>
        <dbReference type="EMBL" id="MDS0258933.1"/>
    </source>
</evidence>
<sequence>MTTQVHRLTDASEDEEPADASGDELLRVTPSTKPVLVRLVVIVVAGLAAIGVFLRRPELLGDREVTNIALLATQLLVGIGVVRQLSQYVVLRHTEYVVTPTVVTTTYELLGRSKARQVPFERVRSHELNQSRVENALDHGTIMLNQGLGDLRLRNVREPFDVYDVIKEQAQT</sequence>
<comment type="caution">
    <text evidence="4">The sequence shown here is derived from an EMBL/GenBank/DDBJ whole genome shotgun (WGS) entry which is preliminary data.</text>
</comment>
<dbReference type="RefSeq" id="WP_310918513.1">
    <property type="nucleotide sequence ID" value="NZ_JAMQON010000001.1"/>
</dbReference>
<keyword evidence="2" id="KW-0472">Membrane</keyword>
<gene>
    <name evidence="4" type="ORF">NDI56_05955</name>
</gene>
<dbReference type="InterPro" id="IPR005182">
    <property type="entry name" value="YdbS-like_PH"/>
</dbReference>
<evidence type="ECO:0000256" key="1">
    <source>
        <dbReference type="SAM" id="MobiDB-lite"/>
    </source>
</evidence>
<evidence type="ECO:0000259" key="3">
    <source>
        <dbReference type="Pfam" id="PF03703"/>
    </source>
</evidence>
<feature type="transmembrane region" description="Helical" evidence="2">
    <location>
        <begin position="35"/>
        <end position="54"/>
    </location>
</feature>
<dbReference type="EMBL" id="JAMQON010000001">
    <property type="protein sequence ID" value="MDS0258933.1"/>
    <property type="molecule type" value="Genomic_DNA"/>
</dbReference>
<organism evidence="4 5">
    <name type="scientific">Haloarcula saliterrae</name>
    <dbReference type="NCBI Taxonomy" id="2950534"/>
    <lineage>
        <taxon>Archaea</taxon>
        <taxon>Methanobacteriati</taxon>
        <taxon>Methanobacteriota</taxon>
        <taxon>Stenosarchaea group</taxon>
        <taxon>Halobacteria</taxon>
        <taxon>Halobacteriales</taxon>
        <taxon>Haloarculaceae</taxon>
        <taxon>Haloarcula</taxon>
    </lineage>
</organism>
<keyword evidence="5" id="KW-1185">Reference proteome</keyword>
<protein>
    <submittedName>
        <fullName evidence="4">PH domain-containing protein</fullName>
    </submittedName>
</protein>
<dbReference type="Proteomes" id="UP001259659">
    <property type="component" value="Unassembled WGS sequence"/>
</dbReference>
<proteinExistence type="predicted"/>
<dbReference type="Pfam" id="PF03703">
    <property type="entry name" value="bPH_2"/>
    <property type="match status" value="1"/>
</dbReference>
<evidence type="ECO:0000256" key="2">
    <source>
        <dbReference type="SAM" id="Phobius"/>
    </source>
</evidence>
<feature type="region of interest" description="Disordered" evidence="1">
    <location>
        <begin position="1"/>
        <end position="23"/>
    </location>
</feature>
<evidence type="ECO:0000313" key="5">
    <source>
        <dbReference type="Proteomes" id="UP001259659"/>
    </source>
</evidence>
<reference evidence="4 5" key="1">
    <citation type="submission" date="2022-06" db="EMBL/GenBank/DDBJ databases">
        <title>Haloarcula sp. a new haloarchaeum isolate from saline soil.</title>
        <authorList>
            <person name="Strakova D."/>
            <person name="Galisteo C."/>
            <person name="Sanchez-Porro C."/>
            <person name="Ventosa A."/>
        </authorList>
    </citation>
    <scope>NUCLEOTIDE SEQUENCE [LARGE SCALE GENOMIC DNA]</scope>
    <source>
        <strain evidence="4 5">S1CR25-12</strain>
    </source>
</reference>
<feature type="compositionally biased region" description="Acidic residues" evidence="1">
    <location>
        <begin position="11"/>
        <end position="22"/>
    </location>
</feature>
<keyword evidence="2" id="KW-1133">Transmembrane helix</keyword>
<keyword evidence="2" id="KW-0812">Transmembrane</keyword>